<keyword evidence="3 6" id="KW-0812">Transmembrane</keyword>
<feature type="transmembrane region" description="Helical" evidence="6">
    <location>
        <begin position="23"/>
        <end position="42"/>
    </location>
</feature>
<dbReference type="RefSeq" id="WP_136736496.1">
    <property type="nucleotide sequence ID" value="NZ_SWDB01000030.1"/>
</dbReference>
<name>A0A4U1B3T8_9GAMM</name>
<evidence type="ECO:0000256" key="4">
    <source>
        <dbReference type="ARBA" id="ARBA00022989"/>
    </source>
</evidence>
<comment type="caution">
    <text evidence="7">The sequence shown here is derived from an EMBL/GenBank/DDBJ whole genome shotgun (WGS) entry which is preliminary data.</text>
</comment>
<comment type="similarity">
    <text evidence="2 6">Belongs to the 4-toluene sulfonate uptake permease (TSUP) (TC 2.A.102) family.</text>
</comment>
<feature type="transmembrane region" description="Helical" evidence="6">
    <location>
        <begin position="82"/>
        <end position="101"/>
    </location>
</feature>
<dbReference type="OrthoDB" id="457670at2"/>
<feature type="transmembrane region" description="Helical" evidence="6">
    <location>
        <begin position="108"/>
        <end position="128"/>
    </location>
</feature>
<organism evidence="7 8">
    <name type="scientific">Thalassotalea mangrovi</name>
    <dbReference type="NCBI Taxonomy" id="2572245"/>
    <lineage>
        <taxon>Bacteria</taxon>
        <taxon>Pseudomonadati</taxon>
        <taxon>Pseudomonadota</taxon>
        <taxon>Gammaproteobacteria</taxon>
        <taxon>Alteromonadales</taxon>
        <taxon>Colwelliaceae</taxon>
        <taxon>Thalassotalea</taxon>
    </lineage>
</organism>
<evidence type="ECO:0000256" key="3">
    <source>
        <dbReference type="ARBA" id="ARBA00022692"/>
    </source>
</evidence>
<accession>A0A4U1B3T8</accession>
<protein>
    <recommendedName>
        <fullName evidence="6">Probable membrane transporter protein</fullName>
    </recommendedName>
</protein>
<dbReference type="EMBL" id="SWDB01000030">
    <property type="protein sequence ID" value="TKB44240.1"/>
    <property type="molecule type" value="Genomic_DNA"/>
</dbReference>
<keyword evidence="5 6" id="KW-0472">Membrane</keyword>
<evidence type="ECO:0000313" key="7">
    <source>
        <dbReference type="EMBL" id="TKB44240.1"/>
    </source>
</evidence>
<evidence type="ECO:0000256" key="2">
    <source>
        <dbReference type="ARBA" id="ARBA00009142"/>
    </source>
</evidence>
<feature type="transmembrane region" description="Helical" evidence="6">
    <location>
        <begin position="179"/>
        <end position="202"/>
    </location>
</feature>
<proteinExistence type="inferred from homology"/>
<sequence length="263" mass="27520">MFLTVFLICMALGMVVGFLAGLLGIGGGLIIVPALVFVLPMLNIQGEIALHIALATSLASIVVTSSTAALNHYKLGNIPVPLAKVLMPFVAVGAVLGAVLADEMSTKALTTFFSTFVILLACYMLFSIRQTVHRNLPGKPALRIVAVITGVIASLMGISGGAILVPFLTYCGVNILRSIGVATACGMIVSLFGTVAYIFAGIGHHNLPDWSVGYVYLPAVLGISLTSTILARYGVKLATQLPVKTIKKVFAAFLIVVAVEMMI</sequence>
<evidence type="ECO:0000256" key="1">
    <source>
        <dbReference type="ARBA" id="ARBA00004141"/>
    </source>
</evidence>
<feature type="transmembrane region" description="Helical" evidence="6">
    <location>
        <begin position="49"/>
        <end position="70"/>
    </location>
</feature>
<evidence type="ECO:0000256" key="6">
    <source>
        <dbReference type="RuleBase" id="RU363041"/>
    </source>
</evidence>
<evidence type="ECO:0000313" key="8">
    <source>
        <dbReference type="Proteomes" id="UP000307999"/>
    </source>
</evidence>
<keyword evidence="8" id="KW-1185">Reference proteome</keyword>
<comment type="subcellular location">
    <subcellularLocation>
        <location evidence="6">Cell membrane</location>
        <topology evidence="6">Multi-pass membrane protein</topology>
    </subcellularLocation>
    <subcellularLocation>
        <location evidence="1">Membrane</location>
        <topology evidence="1">Multi-pass membrane protein</topology>
    </subcellularLocation>
</comment>
<dbReference type="Pfam" id="PF01925">
    <property type="entry name" value="TauE"/>
    <property type="match status" value="1"/>
</dbReference>
<keyword evidence="4 6" id="KW-1133">Transmembrane helix</keyword>
<evidence type="ECO:0000256" key="5">
    <source>
        <dbReference type="ARBA" id="ARBA00023136"/>
    </source>
</evidence>
<feature type="transmembrane region" description="Helical" evidence="6">
    <location>
        <begin position="214"/>
        <end position="233"/>
    </location>
</feature>
<dbReference type="GO" id="GO:0005886">
    <property type="term" value="C:plasma membrane"/>
    <property type="evidence" value="ECO:0007669"/>
    <property type="project" value="UniProtKB-SubCell"/>
</dbReference>
<gene>
    <name evidence="7" type="ORF">E8M12_12560</name>
</gene>
<keyword evidence="6" id="KW-1003">Cell membrane</keyword>
<dbReference type="InterPro" id="IPR002781">
    <property type="entry name" value="TM_pro_TauE-like"/>
</dbReference>
<dbReference type="Proteomes" id="UP000307999">
    <property type="component" value="Unassembled WGS sequence"/>
</dbReference>
<dbReference type="PANTHER" id="PTHR43483:SF3">
    <property type="entry name" value="MEMBRANE TRANSPORTER PROTEIN HI_0806-RELATED"/>
    <property type="match status" value="1"/>
</dbReference>
<dbReference type="PANTHER" id="PTHR43483">
    <property type="entry name" value="MEMBRANE TRANSPORTER PROTEIN HI_0806-RELATED"/>
    <property type="match status" value="1"/>
</dbReference>
<reference evidence="7 8" key="1">
    <citation type="submission" date="2019-04" db="EMBL/GenBank/DDBJ databases">
        <title>Thalassotalea guangxiensis sp. nov., isolated from sediment of the coastal wetland.</title>
        <authorList>
            <person name="Zheng S."/>
            <person name="Zhang D."/>
        </authorList>
    </citation>
    <scope>NUCLEOTIDE SEQUENCE [LARGE SCALE GENOMIC DNA]</scope>
    <source>
        <strain evidence="7 8">ZS-4</strain>
    </source>
</reference>
<feature type="transmembrane region" description="Helical" evidence="6">
    <location>
        <begin position="140"/>
        <end position="167"/>
    </location>
</feature>
<dbReference type="AlphaFoldDB" id="A0A4U1B3T8"/>